<dbReference type="Proteomes" id="UP000036681">
    <property type="component" value="Unplaced"/>
</dbReference>
<proteinExistence type="predicted"/>
<name>A0A0M3IU09_ASCLU</name>
<evidence type="ECO:0000313" key="2">
    <source>
        <dbReference type="WBParaSite" id="ALUE_0002223701-mRNA-1"/>
    </source>
</evidence>
<organism evidence="1 2">
    <name type="scientific">Ascaris lumbricoides</name>
    <name type="common">Giant roundworm</name>
    <dbReference type="NCBI Taxonomy" id="6252"/>
    <lineage>
        <taxon>Eukaryota</taxon>
        <taxon>Metazoa</taxon>
        <taxon>Ecdysozoa</taxon>
        <taxon>Nematoda</taxon>
        <taxon>Chromadorea</taxon>
        <taxon>Rhabditida</taxon>
        <taxon>Spirurina</taxon>
        <taxon>Ascaridomorpha</taxon>
        <taxon>Ascaridoidea</taxon>
        <taxon>Ascarididae</taxon>
        <taxon>Ascaris</taxon>
    </lineage>
</organism>
<accession>A0A0M3IU09</accession>
<keyword evidence="1" id="KW-1185">Reference proteome</keyword>
<protein>
    <submittedName>
        <fullName evidence="2">Uncharacterized protein</fullName>
    </submittedName>
</protein>
<evidence type="ECO:0000313" key="1">
    <source>
        <dbReference type="Proteomes" id="UP000036681"/>
    </source>
</evidence>
<dbReference type="WBParaSite" id="ALUE_0002223701-mRNA-1">
    <property type="protein sequence ID" value="ALUE_0002223701-mRNA-1"/>
    <property type="gene ID" value="ALUE_0002223701"/>
</dbReference>
<dbReference type="AlphaFoldDB" id="A0A0M3IU09"/>
<sequence length="35" mass="4377">MNVLSMKLINVSRQLLPFLKHIDIRTYFINYYRYL</sequence>
<reference evidence="2" key="1">
    <citation type="submission" date="2017-02" db="UniProtKB">
        <authorList>
            <consortium name="WormBaseParasite"/>
        </authorList>
    </citation>
    <scope>IDENTIFICATION</scope>
</reference>